<feature type="transmembrane region" description="Helical" evidence="1">
    <location>
        <begin position="43"/>
        <end position="64"/>
    </location>
</feature>
<name>A0A3G2R9L7_9FIRM</name>
<dbReference type="EMBL" id="CP033169">
    <property type="protein sequence ID" value="AYO31447.1"/>
    <property type="molecule type" value="Genomic_DNA"/>
</dbReference>
<keyword evidence="1" id="KW-0812">Transmembrane</keyword>
<dbReference type="Proteomes" id="UP000280960">
    <property type="component" value="Chromosome"/>
</dbReference>
<sequence length="66" mass="8097">MEKVFLTSFNVSKWTNYIFDRLISLFIFVFFFLVVVVPNSFRFITIPLFFFWALYPYLVCDYLIED</sequence>
<gene>
    <name evidence="2" type="ORF">D2962_13330</name>
</gene>
<organism evidence="2 3">
    <name type="scientific">Biomaibacter acetigenes</name>
    <dbReference type="NCBI Taxonomy" id="2316383"/>
    <lineage>
        <taxon>Bacteria</taxon>
        <taxon>Bacillati</taxon>
        <taxon>Bacillota</taxon>
        <taxon>Clostridia</taxon>
        <taxon>Thermosediminibacterales</taxon>
        <taxon>Tepidanaerobacteraceae</taxon>
        <taxon>Biomaibacter</taxon>
    </lineage>
</organism>
<evidence type="ECO:0000313" key="2">
    <source>
        <dbReference type="EMBL" id="AYO31447.1"/>
    </source>
</evidence>
<dbReference type="KEGG" id="bacg:D2962_13330"/>
<evidence type="ECO:0000313" key="3">
    <source>
        <dbReference type="Proteomes" id="UP000280960"/>
    </source>
</evidence>
<proteinExistence type="predicted"/>
<feature type="transmembrane region" description="Helical" evidence="1">
    <location>
        <begin position="18"/>
        <end position="37"/>
    </location>
</feature>
<reference evidence="2 3" key="1">
    <citation type="submission" date="2018-10" db="EMBL/GenBank/DDBJ databases">
        <authorList>
            <person name="Zhang X."/>
        </authorList>
    </citation>
    <scope>NUCLEOTIDE SEQUENCE [LARGE SCALE GENOMIC DNA]</scope>
    <source>
        <strain evidence="2 3">SK-G1</strain>
    </source>
</reference>
<evidence type="ECO:0000256" key="1">
    <source>
        <dbReference type="SAM" id="Phobius"/>
    </source>
</evidence>
<accession>A0A3G2R9L7</accession>
<keyword evidence="1" id="KW-1133">Transmembrane helix</keyword>
<keyword evidence="1" id="KW-0472">Membrane</keyword>
<protein>
    <submittedName>
        <fullName evidence="2">Uncharacterized protein</fullName>
    </submittedName>
</protein>
<dbReference type="AlphaFoldDB" id="A0A3G2R9L7"/>
<keyword evidence="3" id="KW-1185">Reference proteome</keyword>